<evidence type="ECO:0000259" key="2">
    <source>
        <dbReference type="Pfam" id="PF07670"/>
    </source>
</evidence>
<feature type="transmembrane region" description="Helical" evidence="1">
    <location>
        <begin position="229"/>
        <end position="258"/>
    </location>
</feature>
<comment type="caution">
    <text evidence="3">The sequence shown here is derived from an EMBL/GenBank/DDBJ whole genome shotgun (WGS) entry which is preliminary data.</text>
</comment>
<keyword evidence="1" id="KW-0472">Membrane</keyword>
<dbReference type="InterPro" id="IPR011642">
    <property type="entry name" value="Gate_dom"/>
</dbReference>
<protein>
    <submittedName>
        <fullName evidence="3">Sporulation integral membrane protein YlbJ</fullName>
    </submittedName>
</protein>
<feature type="transmembrane region" description="Helical" evidence="1">
    <location>
        <begin position="157"/>
        <end position="179"/>
    </location>
</feature>
<proteinExistence type="predicted"/>
<feature type="transmembrane region" description="Helical" evidence="1">
    <location>
        <begin position="49"/>
        <end position="77"/>
    </location>
</feature>
<organism evidence="3 4">
    <name type="scientific">Paenibacillus physcomitrellae</name>
    <dbReference type="NCBI Taxonomy" id="1619311"/>
    <lineage>
        <taxon>Bacteria</taxon>
        <taxon>Bacillati</taxon>
        <taxon>Bacillota</taxon>
        <taxon>Bacilli</taxon>
        <taxon>Bacillales</taxon>
        <taxon>Paenibacillaceae</taxon>
        <taxon>Paenibacillus</taxon>
    </lineage>
</organism>
<reference evidence="4" key="1">
    <citation type="journal article" date="2019" name="Int. J. Syst. Evol. Microbiol.">
        <title>The Global Catalogue of Microorganisms (GCM) 10K type strain sequencing project: providing services to taxonomists for standard genome sequencing and annotation.</title>
        <authorList>
            <consortium name="The Broad Institute Genomics Platform"/>
            <consortium name="The Broad Institute Genome Sequencing Center for Infectious Disease"/>
            <person name="Wu L."/>
            <person name="Ma J."/>
        </authorList>
    </citation>
    <scope>NUCLEOTIDE SEQUENCE [LARGE SCALE GENOMIC DNA]</scope>
    <source>
        <strain evidence="4">CGMCC 1.15044</strain>
    </source>
</reference>
<sequence>MNNTPETTPNSKGSLWTTFWLGLCAVILVVCVIYDPGKAFDATLQGLTVWWHIVFPALLPFLVLSEMMIAYGLVHGLGTLFDPLTRKLFRFPGESGFLLPLGLIAGFPVAAESAARLYGQQKLTAGQAARLSAAVHFCNPMLIVVVIGTGFMHTPALGLLLAAIHIVAGLAAGITIGWLRRPQDSDSPAPASKVKPAKSAAGSKDSLIRQVIRSTVMARRIDGRSFGRLLGDTVTVSVQTLLSVGGYMLIFALVIQVISRVLPKGFPDYIVPALLEVHLGSFRLAESGFSSPALQAALLGAGLGWGGLCSYFQVRAVLKPAGIHSKGFLLTRLLHGAYAYLFTLLIWNPVTALFPHTVPAYRDNLADFTAQTGTFLPQGQQFWGIISWQTVLFALILGGLTVFAFLWRRKMRHQV</sequence>
<name>A0ABQ1GAX6_9BACL</name>
<feature type="transmembrane region" description="Helical" evidence="1">
    <location>
        <begin position="333"/>
        <end position="354"/>
    </location>
</feature>
<keyword evidence="4" id="KW-1185">Reference proteome</keyword>
<evidence type="ECO:0000313" key="3">
    <source>
        <dbReference type="EMBL" id="GGA40123.1"/>
    </source>
</evidence>
<feature type="transmembrane region" description="Helical" evidence="1">
    <location>
        <begin position="385"/>
        <end position="407"/>
    </location>
</feature>
<evidence type="ECO:0000256" key="1">
    <source>
        <dbReference type="SAM" id="Phobius"/>
    </source>
</evidence>
<accession>A0ABQ1GAX6</accession>
<gene>
    <name evidence="3" type="primary">ylbJ</name>
    <name evidence="3" type="ORF">GCM10010917_26740</name>
</gene>
<dbReference type="Proteomes" id="UP000609323">
    <property type="component" value="Unassembled WGS sequence"/>
</dbReference>
<feature type="domain" description="Nucleoside transporter/FeoB GTPase Gate" evidence="2">
    <location>
        <begin position="54"/>
        <end position="147"/>
    </location>
</feature>
<feature type="transmembrane region" description="Helical" evidence="1">
    <location>
        <begin position="293"/>
        <end position="312"/>
    </location>
</feature>
<dbReference type="Pfam" id="PF07670">
    <property type="entry name" value="Gate"/>
    <property type="match status" value="1"/>
</dbReference>
<feature type="transmembrane region" description="Helical" evidence="1">
    <location>
        <begin position="97"/>
        <end position="119"/>
    </location>
</feature>
<keyword evidence="1" id="KW-1133">Transmembrane helix</keyword>
<evidence type="ECO:0000313" key="4">
    <source>
        <dbReference type="Proteomes" id="UP000609323"/>
    </source>
</evidence>
<dbReference type="EMBL" id="BMHF01000008">
    <property type="protein sequence ID" value="GGA40123.1"/>
    <property type="molecule type" value="Genomic_DNA"/>
</dbReference>
<dbReference type="RefSeq" id="WP_229752671.1">
    <property type="nucleotide sequence ID" value="NZ_BMHF01000008.1"/>
</dbReference>
<feature type="transmembrane region" description="Helical" evidence="1">
    <location>
        <begin position="15"/>
        <end position="37"/>
    </location>
</feature>
<feature type="transmembrane region" description="Helical" evidence="1">
    <location>
        <begin position="131"/>
        <end position="151"/>
    </location>
</feature>
<keyword evidence="1" id="KW-0812">Transmembrane</keyword>